<protein>
    <submittedName>
        <fullName evidence="2">Uncharacterized protein</fullName>
    </submittedName>
</protein>
<dbReference type="EMBL" id="VSTH01000113">
    <property type="protein sequence ID" value="TYO62955.1"/>
    <property type="molecule type" value="Genomic_DNA"/>
</dbReference>
<comment type="caution">
    <text evidence="2">The sequence shown here is derived from an EMBL/GenBank/DDBJ whole genome shotgun (WGS) entry which is preliminary data.</text>
</comment>
<dbReference type="Proteomes" id="UP000324797">
    <property type="component" value="Unassembled WGS sequence"/>
</dbReference>
<name>A0A5S4YI10_9BRAD</name>
<sequence>MNVRAFVIATCVGAAFFAAGYAWNFQPDAINANEIWSMLESEHGKARAAVSRVLIAPNSAHFNGLRTVEADQARYVCGSVKAMDKERQYVETAFVYTVAIDFARIDDDGRITSQRSAYRPCPTAADDKIADQKTLISPGALLMIKTVEKIIPKSGGGTMEQQLGQLAGQTAAVAPGSAAAPRSAGSLASAGAGWTPAAQHSRSGAEASQGDELTWRVDQPPATWPTFPPGHALAKSTQMRTSAEALAFARDIEARWEEAKSSGVPTKRPSPEEIKEACRALLAIDPTDKEYPRAWAAFVRLRKIDRDAAA</sequence>
<dbReference type="RefSeq" id="WP_148743209.1">
    <property type="nucleotide sequence ID" value="NZ_VSTH01000113.1"/>
</dbReference>
<feature type="region of interest" description="Disordered" evidence="1">
    <location>
        <begin position="177"/>
        <end position="238"/>
    </location>
</feature>
<dbReference type="AlphaFoldDB" id="A0A5S4YI10"/>
<proteinExistence type="predicted"/>
<evidence type="ECO:0000313" key="2">
    <source>
        <dbReference type="EMBL" id="TYO62955.1"/>
    </source>
</evidence>
<accession>A0A5S4YI10</accession>
<reference evidence="2 3" key="1">
    <citation type="submission" date="2019-08" db="EMBL/GenBank/DDBJ databases">
        <title>Bradyrhizobium hipponensis sp. nov., a rhizobium isolated from a Lupinus angustifolius root nodule in Tunisia.</title>
        <authorList>
            <person name="Off K."/>
            <person name="Rejili M."/>
            <person name="Mars M."/>
            <person name="Brachmann A."/>
            <person name="Marin M."/>
        </authorList>
    </citation>
    <scope>NUCLEOTIDE SEQUENCE [LARGE SCALE GENOMIC DNA]</scope>
    <source>
        <strain evidence="3">aSej3</strain>
    </source>
</reference>
<feature type="compositionally biased region" description="Low complexity" evidence="1">
    <location>
        <begin position="177"/>
        <end position="193"/>
    </location>
</feature>
<organism evidence="2 3">
    <name type="scientific">Bradyrhizobium hipponense</name>
    <dbReference type="NCBI Taxonomy" id="2605638"/>
    <lineage>
        <taxon>Bacteria</taxon>
        <taxon>Pseudomonadati</taxon>
        <taxon>Pseudomonadota</taxon>
        <taxon>Alphaproteobacteria</taxon>
        <taxon>Hyphomicrobiales</taxon>
        <taxon>Nitrobacteraceae</taxon>
        <taxon>Bradyrhizobium</taxon>
    </lineage>
</organism>
<keyword evidence="3" id="KW-1185">Reference proteome</keyword>
<evidence type="ECO:0000256" key="1">
    <source>
        <dbReference type="SAM" id="MobiDB-lite"/>
    </source>
</evidence>
<gene>
    <name evidence="2" type="ORF">FXV83_30060</name>
</gene>
<evidence type="ECO:0000313" key="3">
    <source>
        <dbReference type="Proteomes" id="UP000324797"/>
    </source>
</evidence>